<keyword evidence="2" id="KW-0433">Leucine-rich repeat</keyword>
<protein>
    <submittedName>
        <fullName evidence="5">Uncharacterized protein</fullName>
    </submittedName>
</protein>
<organism evidence="5 6">
    <name type="scientific">Cylindrotheca closterium</name>
    <dbReference type="NCBI Taxonomy" id="2856"/>
    <lineage>
        <taxon>Eukaryota</taxon>
        <taxon>Sar</taxon>
        <taxon>Stramenopiles</taxon>
        <taxon>Ochrophyta</taxon>
        <taxon>Bacillariophyta</taxon>
        <taxon>Bacillariophyceae</taxon>
        <taxon>Bacillariophycidae</taxon>
        <taxon>Bacillariales</taxon>
        <taxon>Bacillariaceae</taxon>
        <taxon>Cylindrotheca</taxon>
    </lineage>
</organism>
<dbReference type="Gene3D" id="3.80.10.10">
    <property type="entry name" value="Ribonuclease Inhibitor"/>
    <property type="match status" value="2"/>
</dbReference>
<dbReference type="SMART" id="SM00368">
    <property type="entry name" value="LRR_RI"/>
    <property type="match status" value="4"/>
</dbReference>
<evidence type="ECO:0000313" key="5">
    <source>
        <dbReference type="EMBL" id="CAJ1961863.1"/>
    </source>
</evidence>
<evidence type="ECO:0000256" key="1">
    <source>
        <dbReference type="ARBA" id="ARBA00022468"/>
    </source>
</evidence>
<dbReference type="PANTHER" id="PTHR24113">
    <property type="entry name" value="RAN GTPASE-ACTIVATING PROTEIN 1"/>
    <property type="match status" value="1"/>
</dbReference>
<dbReference type="GO" id="GO:0005829">
    <property type="term" value="C:cytosol"/>
    <property type="evidence" value="ECO:0007669"/>
    <property type="project" value="TreeGrafter"/>
</dbReference>
<sequence>MTSSVATNLRDLLEQEKSSPKKEHKQSCMLVGNGSPTSVTARLYSAQKDFSLNQVIVRRKTIDASMHGAIQDFLASRDSWKSIELTTASRATQRLLHGFLYVRHVERLIIVQPSDAVISMLGTSLLNNTDGYATVDSLTVISGTIASAQAYGMKEGLSSPLCPLQYIRLTKCSFENIEAVRNVAIGLKNCKALKEVSLCQCHLEDTEIATIVTELKDHPSLQHLDLSVNYCLSEGMKAVGALLASSTHLKYLDISCQDVWDDRDYFIHLCDGLEHEDCMLEVLDTHSNFLADDQMKWLVKALEKNTTLQRLLLFDNSISDQGMMCLSDSLPVLPRSLRILDISNNSYSMQGVKSLEKGMARNTSIWKLKLNDSTMLLEYYLALNSGGRCLKLTNTVGLSLWPHILERTNRCLSYEQLCSRIGPQDVIFDLLHGPALLDG</sequence>
<gene>
    <name evidence="5" type="ORF">CYCCA115_LOCUS19411</name>
</gene>
<dbReference type="InterPro" id="IPR027038">
    <property type="entry name" value="RanGap"/>
</dbReference>
<dbReference type="GO" id="GO:0031267">
    <property type="term" value="F:small GTPase binding"/>
    <property type="evidence" value="ECO:0007669"/>
    <property type="project" value="TreeGrafter"/>
</dbReference>
<evidence type="ECO:0000313" key="6">
    <source>
        <dbReference type="Proteomes" id="UP001295423"/>
    </source>
</evidence>
<evidence type="ECO:0000256" key="4">
    <source>
        <dbReference type="SAM" id="MobiDB-lite"/>
    </source>
</evidence>
<accession>A0AAD2G4F5</accession>
<dbReference type="GO" id="GO:0048471">
    <property type="term" value="C:perinuclear region of cytoplasm"/>
    <property type="evidence" value="ECO:0007669"/>
    <property type="project" value="TreeGrafter"/>
</dbReference>
<dbReference type="InterPro" id="IPR032675">
    <property type="entry name" value="LRR_dom_sf"/>
</dbReference>
<name>A0AAD2G4F5_9STRA</name>
<proteinExistence type="predicted"/>
<dbReference type="GO" id="GO:0006913">
    <property type="term" value="P:nucleocytoplasmic transport"/>
    <property type="evidence" value="ECO:0007669"/>
    <property type="project" value="TreeGrafter"/>
</dbReference>
<feature type="region of interest" description="Disordered" evidence="4">
    <location>
        <begin position="1"/>
        <end position="33"/>
    </location>
</feature>
<dbReference type="Proteomes" id="UP001295423">
    <property type="component" value="Unassembled WGS sequence"/>
</dbReference>
<feature type="compositionally biased region" description="Basic and acidic residues" evidence="4">
    <location>
        <begin position="11"/>
        <end position="21"/>
    </location>
</feature>
<keyword evidence="3" id="KW-0677">Repeat</keyword>
<dbReference type="PANTHER" id="PTHR24113:SF12">
    <property type="entry name" value="RAN GTPASE-ACTIVATING PROTEIN 1"/>
    <property type="match status" value="1"/>
</dbReference>
<keyword evidence="1" id="KW-0343">GTPase activation</keyword>
<evidence type="ECO:0000256" key="2">
    <source>
        <dbReference type="ARBA" id="ARBA00022614"/>
    </source>
</evidence>
<dbReference type="AlphaFoldDB" id="A0AAD2G4F5"/>
<dbReference type="SUPFAM" id="SSF52047">
    <property type="entry name" value="RNI-like"/>
    <property type="match status" value="1"/>
</dbReference>
<comment type="caution">
    <text evidence="5">The sequence shown here is derived from an EMBL/GenBank/DDBJ whole genome shotgun (WGS) entry which is preliminary data.</text>
</comment>
<dbReference type="EMBL" id="CAKOGP040002091">
    <property type="protein sequence ID" value="CAJ1961863.1"/>
    <property type="molecule type" value="Genomic_DNA"/>
</dbReference>
<dbReference type="InterPro" id="IPR001611">
    <property type="entry name" value="Leu-rich_rpt"/>
</dbReference>
<dbReference type="GO" id="GO:0005634">
    <property type="term" value="C:nucleus"/>
    <property type="evidence" value="ECO:0007669"/>
    <property type="project" value="TreeGrafter"/>
</dbReference>
<reference evidence="5" key="1">
    <citation type="submission" date="2023-08" db="EMBL/GenBank/DDBJ databases">
        <authorList>
            <person name="Audoor S."/>
            <person name="Bilcke G."/>
        </authorList>
    </citation>
    <scope>NUCLEOTIDE SEQUENCE</scope>
</reference>
<evidence type="ECO:0000256" key="3">
    <source>
        <dbReference type="ARBA" id="ARBA00022737"/>
    </source>
</evidence>
<keyword evidence="6" id="KW-1185">Reference proteome</keyword>
<dbReference type="GO" id="GO:0005096">
    <property type="term" value="F:GTPase activator activity"/>
    <property type="evidence" value="ECO:0007669"/>
    <property type="project" value="UniProtKB-KW"/>
</dbReference>
<dbReference type="Pfam" id="PF13516">
    <property type="entry name" value="LRR_6"/>
    <property type="match status" value="1"/>
</dbReference>